<evidence type="ECO:0000256" key="1">
    <source>
        <dbReference type="SAM" id="Phobius"/>
    </source>
</evidence>
<keyword evidence="1" id="KW-0812">Transmembrane</keyword>
<dbReference type="InParanoid" id="A0A067P9I8"/>
<accession>A0A067P9I8</accession>
<reference evidence="4" key="1">
    <citation type="journal article" date="2014" name="Proc. Natl. Acad. Sci. U.S.A.">
        <title>Extensive sampling of basidiomycete genomes demonstrates inadequacy of the white-rot/brown-rot paradigm for wood decay fungi.</title>
        <authorList>
            <person name="Riley R."/>
            <person name="Salamov A.A."/>
            <person name="Brown D.W."/>
            <person name="Nagy L.G."/>
            <person name="Floudas D."/>
            <person name="Held B.W."/>
            <person name="Levasseur A."/>
            <person name="Lombard V."/>
            <person name="Morin E."/>
            <person name="Otillar R."/>
            <person name="Lindquist E.A."/>
            <person name="Sun H."/>
            <person name="LaButti K.M."/>
            <person name="Schmutz J."/>
            <person name="Jabbour D."/>
            <person name="Luo H."/>
            <person name="Baker S.E."/>
            <person name="Pisabarro A.G."/>
            <person name="Walton J.D."/>
            <person name="Blanchette R.A."/>
            <person name="Henrissat B."/>
            <person name="Martin F."/>
            <person name="Cullen D."/>
            <person name="Hibbett D.S."/>
            <person name="Grigoriev I.V."/>
        </authorList>
    </citation>
    <scope>NUCLEOTIDE SEQUENCE [LARGE SCALE GENOMIC DNA]</scope>
    <source>
        <strain evidence="4">MUCL 33604</strain>
    </source>
</reference>
<protein>
    <recommendedName>
        <fullName evidence="2">DUF6533 domain-containing protein</fullName>
    </recommendedName>
</protein>
<evidence type="ECO:0000313" key="4">
    <source>
        <dbReference type="Proteomes" id="UP000027265"/>
    </source>
</evidence>
<evidence type="ECO:0000259" key="2">
    <source>
        <dbReference type="Pfam" id="PF20151"/>
    </source>
</evidence>
<dbReference type="HOGENOM" id="CLU_122018_0_0_1"/>
<feature type="domain" description="DUF6533" evidence="2">
    <location>
        <begin position="23"/>
        <end position="68"/>
    </location>
</feature>
<gene>
    <name evidence="3" type="ORF">JAAARDRAFT_42119</name>
</gene>
<keyword evidence="1" id="KW-1133">Transmembrane helix</keyword>
<keyword evidence="4" id="KW-1185">Reference proteome</keyword>
<dbReference type="EMBL" id="KL197760">
    <property type="protein sequence ID" value="KDQ50455.1"/>
    <property type="molecule type" value="Genomic_DNA"/>
</dbReference>
<dbReference type="Pfam" id="PF20151">
    <property type="entry name" value="DUF6533"/>
    <property type="match status" value="1"/>
</dbReference>
<keyword evidence="1" id="KW-0472">Membrane</keyword>
<feature type="transmembrane region" description="Helical" evidence="1">
    <location>
        <begin position="126"/>
        <end position="150"/>
    </location>
</feature>
<evidence type="ECO:0000313" key="3">
    <source>
        <dbReference type="EMBL" id="KDQ50455.1"/>
    </source>
</evidence>
<proteinExistence type="predicted"/>
<feature type="transmembrane region" description="Helical" evidence="1">
    <location>
        <begin position="20"/>
        <end position="38"/>
    </location>
</feature>
<dbReference type="AlphaFoldDB" id="A0A067P9I8"/>
<organism evidence="3 4">
    <name type="scientific">Jaapia argillacea MUCL 33604</name>
    <dbReference type="NCBI Taxonomy" id="933084"/>
    <lineage>
        <taxon>Eukaryota</taxon>
        <taxon>Fungi</taxon>
        <taxon>Dikarya</taxon>
        <taxon>Basidiomycota</taxon>
        <taxon>Agaricomycotina</taxon>
        <taxon>Agaricomycetes</taxon>
        <taxon>Agaricomycetidae</taxon>
        <taxon>Jaapiales</taxon>
        <taxon>Jaapiaceae</taxon>
        <taxon>Jaapia</taxon>
    </lineage>
</organism>
<sequence>MAQPTGSAHPTALVVEAAQMITYSSVSSFAFLMWDVCLTLDDEVEYIWRQEWSSPAKSLFLFTRYFSVVAQAILLIPRADFPERLPSHHRSCRTWFIFKSVTYQSLISSVGLILMLRVYAPYDRAVWVLSILRTLFAVQMILALPVYFSLFPLVELDDMYEPRKSPMSQLSLHLLRSAAQPVLAGYLILSRV</sequence>
<dbReference type="Proteomes" id="UP000027265">
    <property type="component" value="Unassembled WGS sequence"/>
</dbReference>
<feature type="transmembrane region" description="Helical" evidence="1">
    <location>
        <begin position="96"/>
        <end position="119"/>
    </location>
</feature>
<dbReference type="InterPro" id="IPR045340">
    <property type="entry name" value="DUF6533"/>
</dbReference>
<name>A0A067P9I8_9AGAM</name>
<dbReference type="OrthoDB" id="2658772at2759"/>